<evidence type="ECO:0000313" key="1">
    <source>
        <dbReference type="EMBL" id="GGI09349.1"/>
    </source>
</evidence>
<name>A0A8J3EVB6_9ACTN</name>
<proteinExistence type="predicted"/>
<dbReference type="EMBL" id="BMHA01000015">
    <property type="protein sequence ID" value="GGI09349.1"/>
    <property type="molecule type" value="Genomic_DNA"/>
</dbReference>
<protein>
    <recommendedName>
        <fullName evidence="3">DNA-sulfur modification-associated</fullName>
    </recommendedName>
</protein>
<dbReference type="RefSeq" id="WP_165403845.1">
    <property type="nucleotide sequence ID" value="NZ_BMHA01000015.1"/>
</dbReference>
<organism evidence="1 2">
    <name type="scientific">Egicoccus halophilus</name>
    <dbReference type="NCBI Taxonomy" id="1670830"/>
    <lineage>
        <taxon>Bacteria</taxon>
        <taxon>Bacillati</taxon>
        <taxon>Actinomycetota</taxon>
        <taxon>Nitriliruptoria</taxon>
        <taxon>Egicoccales</taxon>
        <taxon>Egicoccaceae</taxon>
        <taxon>Egicoccus</taxon>
    </lineage>
</organism>
<dbReference type="Proteomes" id="UP000650511">
    <property type="component" value="Unassembled WGS sequence"/>
</dbReference>
<reference evidence="1" key="2">
    <citation type="submission" date="2020-09" db="EMBL/GenBank/DDBJ databases">
        <authorList>
            <person name="Sun Q."/>
            <person name="Zhou Y."/>
        </authorList>
    </citation>
    <scope>NUCLEOTIDE SEQUENCE</scope>
    <source>
        <strain evidence="1">CGMCC 1.14988</strain>
    </source>
</reference>
<keyword evidence="2" id="KW-1185">Reference proteome</keyword>
<evidence type="ECO:0000313" key="2">
    <source>
        <dbReference type="Proteomes" id="UP000650511"/>
    </source>
</evidence>
<comment type="caution">
    <text evidence="1">The sequence shown here is derived from an EMBL/GenBank/DDBJ whole genome shotgun (WGS) entry which is preliminary data.</text>
</comment>
<sequence length="655" mass="74051">MNFNQLLQRDIDDHRVATQMIPYLFRNPLQNTPSFFPPILAVILPITRTAHSGYFPDVVGDPATSVEVEGGQWRREEYGEFFRVDRLLDGDGQEHFSRYARLSWHRRNASLVVLDGQHRAMALLAIHRTVNDLWATDSQADLYRHFYEEPVRRLMATGLPEDLEIPVALCWFPEVRGADSDPVAVARRVFVDVNQTARPPSEARLILLSDDNLIHIFVRATLNELRGEADESESYSVPLYAIDYDNPETQTRTARWTVLTTVGILNELLDRVIHGPPKVIERLDVSYGRGRGRDAPREARFRAQLGVSEWPIEVIEGERIFRRSSVTATHFPSSRRSDLESAYLAGWGTSTLRLFSEVMPYRAHVDALRQMRGAWGPAGTEVEGLAKEAVFEGVGMYWVLKDSHDYYTTRFGSRDVPDSAQELVAAWNLLRQKEKEFGRLRATSLGRSELSDEAVLSCNRMYDVYRTAACQLGMLLAVATIADRAGAYGDSIVAVANDFIAGVNGYFSADASSFPDAPWTVMSSRVDDAVNRITDMNTPRGVEFRYFWLEVLAAGMRSSSDSRLSEIDIPALVGEARVGYFSYRVKERDAELRRLDPLLTRDDASQRARDEVRAELRAGLEAWFGVSSEQFAAWWSATEELPRDDEAQESEDEDA</sequence>
<dbReference type="AlphaFoldDB" id="A0A8J3EVB6"/>
<gene>
    <name evidence="1" type="ORF">GCM10011354_33630</name>
</gene>
<accession>A0A8J3EVB6</accession>
<evidence type="ECO:0008006" key="3">
    <source>
        <dbReference type="Google" id="ProtNLM"/>
    </source>
</evidence>
<reference evidence="1" key="1">
    <citation type="journal article" date="2014" name="Int. J. Syst. Evol. Microbiol.">
        <title>Complete genome sequence of Corynebacterium casei LMG S-19264T (=DSM 44701T), isolated from a smear-ripened cheese.</title>
        <authorList>
            <consortium name="US DOE Joint Genome Institute (JGI-PGF)"/>
            <person name="Walter F."/>
            <person name="Albersmeier A."/>
            <person name="Kalinowski J."/>
            <person name="Ruckert C."/>
        </authorList>
    </citation>
    <scope>NUCLEOTIDE SEQUENCE</scope>
    <source>
        <strain evidence="1">CGMCC 1.14988</strain>
    </source>
</reference>